<dbReference type="PANTHER" id="PTHR42779">
    <property type="entry name" value="PROTEIN YNJB"/>
    <property type="match status" value="1"/>
</dbReference>
<reference evidence="2 3" key="1">
    <citation type="submission" date="2019-11" db="EMBL/GenBank/DDBJ databases">
        <authorList>
            <person name="Khan S.A."/>
            <person name="Jeon C.O."/>
            <person name="Chun B.H."/>
        </authorList>
    </citation>
    <scope>NUCLEOTIDE SEQUENCE [LARGE SCALE GENOMIC DNA]</scope>
    <source>
        <strain evidence="2 3">IMCC 1097</strain>
    </source>
</reference>
<evidence type="ECO:0000313" key="2">
    <source>
        <dbReference type="EMBL" id="QGG79051.1"/>
    </source>
</evidence>
<dbReference type="EMBL" id="CP045871">
    <property type="protein sequence ID" value="QGG79051.1"/>
    <property type="molecule type" value="Genomic_DNA"/>
</dbReference>
<dbReference type="AlphaFoldDB" id="A0A5Q2Q9X9"/>
<dbReference type="Gene3D" id="3.40.190.10">
    <property type="entry name" value="Periplasmic binding protein-like II"/>
    <property type="match status" value="2"/>
</dbReference>
<dbReference type="NCBIfam" id="NF008633">
    <property type="entry name" value="PRK11622.1"/>
    <property type="match status" value="1"/>
</dbReference>
<protein>
    <submittedName>
        <fullName evidence="2">ABC transporter substrate-binding protein</fullName>
    </submittedName>
</protein>
<evidence type="ECO:0000313" key="3">
    <source>
        <dbReference type="Proteomes" id="UP000388235"/>
    </source>
</evidence>
<dbReference type="InterPro" id="IPR027020">
    <property type="entry name" value="YnjB"/>
</dbReference>
<accession>A0A5Q2Q9X9</accession>
<feature type="signal peptide" evidence="1">
    <location>
        <begin position="1"/>
        <end position="18"/>
    </location>
</feature>
<dbReference type="PIRSF" id="PIRSF029172">
    <property type="entry name" value="UCP029172_ABC_sbc_YnjB"/>
    <property type="match status" value="1"/>
</dbReference>
<dbReference type="PANTHER" id="PTHR42779:SF1">
    <property type="entry name" value="PROTEIN YNJB"/>
    <property type="match status" value="1"/>
</dbReference>
<dbReference type="RefSeq" id="WP_153712555.1">
    <property type="nucleotide sequence ID" value="NZ_CP045871.1"/>
</dbReference>
<keyword evidence="1" id="KW-0732">Signal</keyword>
<evidence type="ECO:0000256" key="1">
    <source>
        <dbReference type="SAM" id="SignalP"/>
    </source>
</evidence>
<feature type="chain" id="PRO_5024290284" evidence="1">
    <location>
        <begin position="19"/>
        <end position="395"/>
    </location>
</feature>
<dbReference type="SUPFAM" id="SSF53850">
    <property type="entry name" value="Periplasmic binding protein-like II"/>
    <property type="match status" value="1"/>
</dbReference>
<keyword evidence="3" id="KW-1185">Reference proteome</keyword>
<dbReference type="Proteomes" id="UP000388235">
    <property type="component" value="Chromosome"/>
</dbReference>
<gene>
    <name evidence="2" type="ORF">GH975_00155</name>
</gene>
<organism evidence="2 3">
    <name type="scientific">Litorivicinus lipolyticus</name>
    <dbReference type="NCBI Taxonomy" id="418701"/>
    <lineage>
        <taxon>Bacteria</taxon>
        <taxon>Pseudomonadati</taxon>
        <taxon>Pseudomonadota</taxon>
        <taxon>Gammaproteobacteria</taxon>
        <taxon>Oceanospirillales</taxon>
        <taxon>Litorivicinaceae</taxon>
        <taxon>Litorivicinus</taxon>
    </lineage>
</organism>
<dbReference type="OrthoDB" id="3239593at2"/>
<dbReference type="KEGG" id="llp:GH975_00155"/>
<proteinExistence type="predicted"/>
<sequence length="395" mass="42129">MKTLIAAAIAAVALNASALEPDASWAEVTAEARGQSVFFNAWGGSDLINDYLMWVGERVQAEYGVTLEHVKVGDIAEIVTQLESAKAVGRDRDGNVDLMWINGENFANLKANGLTWGAFAGNLPNAQWVADKPSIAYDFSVPVDGLESPWGGAQLVFIHDSALTPQPPRSSAALKTFVENGGRFSYPAPPAFHGTTFLKQVLAEVTTDADALLNPVADADFDAVTAPLWSYLDAVHPLLRGQGKVWPASGEETRQLLDDGEVDIAISFNPNEASAAVRNGQLPDSARTYIFDGGTIGNTHFVSIPFNAKAKAGAMVVADFLLSPEAQARKADPTFWGDPTVLDLAKLPAAEQATFAAIDIGQWALPIAQLANTRSEPHASWAGALEAAWAERYAR</sequence>
<name>A0A5Q2Q9X9_9GAMM</name>